<keyword evidence="2" id="KW-0812">Transmembrane</keyword>
<feature type="chain" id="PRO_5046226166" description="Preprotein translocase subunit Tim44" evidence="3">
    <location>
        <begin position="23"/>
        <end position="145"/>
    </location>
</feature>
<evidence type="ECO:0008006" key="6">
    <source>
        <dbReference type="Google" id="ProtNLM"/>
    </source>
</evidence>
<keyword evidence="2" id="KW-1133">Transmembrane helix</keyword>
<organism evidence="4 5">
    <name type="scientific">Sporosarcina gallistercoris</name>
    <dbReference type="NCBI Taxonomy" id="2762245"/>
    <lineage>
        <taxon>Bacteria</taxon>
        <taxon>Bacillati</taxon>
        <taxon>Bacillota</taxon>
        <taxon>Bacilli</taxon>
        <taxon>Bacillales</taxon>
        <taxon>Caryophanaceae</taxon>
        <taxon>Sporosarcina</taxon>
    </lineage>
</organism>
<evidence type="ECO:0000313" key="4">
    <source>
        <dbReference type="EMBL" id="MBD7906724.1"/>
    </source>
</evidence>
<keyword evidence="3" id="KW-0732">Signal</keyword>
<dbReference type="RefSeq" id="WP_191687896.1">
    <property type="nucleotide sequence ID" value="NZ_JACSQY010000001.1"/>
</dbReference>
<evidence type="ECO:0000256" key="3">
    <source>
        <dbReference type="SAM" id="SignalP"/>
    </source>
</evidence>
<dbReference type="Proteomes" id="UP000659496">
    <property type="component" value="Unassembled WGS sequence"/>
</dbReference>
<keyword evidence="5" id="KW-1185">Reference proteome</keyword>
<feature type="transmembrane region" description="Helical" evidence="2">
    <location>
        <begin position="102"/>
        <end position="127"/>
    </location>
</feature>
<dbReference type="EMBL" id="JACSQY010000001">
    <property type="protein sequence ID" value="MBD7906724.1"/>
    <property type="molecule type" value="Genomic_DNA"/>
</dbReference>
<reference evidence="4 5" key="1">
    <citation type="submission" date="2020-08" db="EMBL/GenBank/DDBJ databases">
        <title>A Genomic Blueprint of the Chicken Gut Microbiome.</title>
        <authorList>
            <person name="Gilroy R."/>
            <person name="Ravi A."/>
            <person name="Getino M."/>
            <person name="Pursley I."/>
            <person name="Horton D.L."/>
            <person name="Alikhan N.-F."/>
            <person name="Baker D."/>
            <person name="Gharbi K."/>
            <person name="Hall N."/>
            <person name="Watson M."/>
            <person name="Adriaenssens E.M."/>
            <person name="Foster-Nyarko E."/>
            <person name="Jarju S."/>
            <person name="Secka A."/>
            <person name="Antonio M."/>
            <person name="Oren A."/>
            <person name="Chaudhuri R."/>
            <person name="La Ragione R.M."/>
            <person name="Hildebrand F."/>
            <person name="Pallen M.J."/>
        </authorList>
    </citation>
    <scope>NUCLEOTIDE SEQUENCE [LARGE SCALE GENOMIC DNA]</scope>
    <source>
        <strain evidence="4 5">Sa3CUA8</strain>
    </source>
</reference>
<evidence type="ECO:0000256" key="1">
    <source>
        <dbReference type="SAM" id="MobiDB-lite"/>
    </source>
</evidence>
<protein>
    <recommendedName>
        <fullName evidence="6">Preprotein translocase subunit Tim44</fullName>
    </recommendedName>
</protein>
<gene>
    <name evidence="4" type="ORF">H9659_00085</name>
</gene>
<evidence type="ECO:0000313" key="5">
    <source>
        <dbReference type="Proteomes" id="UP000659496"/>
    </source>
</evidence>
<evidence type="ECO:0000256" key="2">
    <source>
        <dbReference type="SAM" id="Phobius"/>
    </source>
</evidence>
<name>A0ABR8PEZ0_9BACL</name>
<feature type="region of interest" description="Disordered" evidence="1">
    <location>
        <begin position="35"/>
        <end position="75"/>
    </location>
</feature>
<sequence length="145" mass="15685">MKKIAAAFLALTLILSPMGTFVFNDHAPSAEAKGYKSGKKGFTPNQNNFNKPAVDKKKDNASFTKNNGSQTAKPKSGGLMKGLMLGGLAGLLFGSLFANMGILGSILGLLVNVFAIIAVIGIIRMAYNYFKKKKQDKDDMHRWQN</sequence>
<keyword evidence="2" id="KW-0472">Membrane</keyword>
<feature type="signal peptide" evidence="3">
    <location>
        <begin position="1"/>
        <end position="22"/>
    </location>
</feature>
<feature type="compositionally biased region" description="Polar residues" evidence="1">
    <location>
        <begin position="61"/>
        <end position="73"/>
    </location>
</feature>
<accession>A0ABR8PEZ0</accession>
<proteinExistence type="predicted"/>
<comment type="caution">
    <text evidence="4">The sequence shown here is derived from an EMBL/GenBank/DDBJ whole genome shotgun (WGS) entry which is preliminary data.</text>
</comment>